<feature type="non-terminal residue" evidence="1">
    <location>
        <position position="1"/>
    </location>
</feature>
<gene>
    <name evidence="1" type="ORF">K8089_16185</name>
</gene>
<proteinExistence type="predicted"/>
<keyword evidence="2" id="KW-1185">Reference proteome</keyword>
<protein>
    <submittedName>
        <fullName evidence="1">Uncharacterized protein</fullName>
    </submittedName>
</protein>
<dbReference type="EMBL" id="JAIRBA010000103">
    <property type="protein sequence ID" value="MCG2420562.1"/>
    <property type="molecule type" value="Genomic_DNA"/>
</dbReference>
<evidence type="ECO:0000313" key="2">
    <source>
        <dbReference type="Proteomes" id="UP001139461"/>
    </source>
</evidence>
<dbReference type="Proteomes" id="UP001139461">
    <property type="component" value="Unassembled WGS sequence"/>
</dbReference>
<dbReference type="RefSeq" id="WP_237604319.1">
    <property type="nucleotide sequence ID" value="NZ_JAIRBA010000103.1"/>
</dbReference>
<accession>A0A9X1R030</accession>
<reference evidence="1" key="1">
    <citation type="submission" date="2021-09" db="EMBL/GenBank/DDBJ databases">
        <title>Genome of Aequorivita sp. strain F47161.</title>
        <authorList>
            <person name="Wang Y."/>
        </authorList>
    </citation>
    <scope>NUCLEOTIDE SEQUENCE</scope>
    <source>
        <strain evidence="1">F47161</strain>
    </source>
</reference>
<organism evidence="1 2">
    <name type="scientific">Aequorivita vitellina</name>
    <dbReference type="NCBI Taxonomy" id="2874475"/>
    <lineage>
        <taxon>Bacteria</taxon>
        <taxon>Pseudomonadati</taxon>
        <taxon>Bacteroidota</taxon>
        <taxon>Flavobacteriia</taxon>
        <taxon>Flavobacteriales</taxon>
        <taxon>Flavobacteriaceae</taxon>
        <taxon>Aequorivita</taxon>
    </lineage>
</organism>
<name>A0A9X1R030_9FLAO</name>
<dbReference type="AlphaFoldDB" id="A0A9X1R030"/>
<sequence length="61" mass="6873">FRQLGLRFGSMMEHCCPAATFPFKELDSFKLKYFEGEGACVGNDGEEDDVGRLKFCSKVTE</sequence>
<comment type="caution">
    <text evidence="1">The sequence shown here is derived from an EMBL/GenBank/DDBJ whole genome shotgun (WGS) entry which is preliminary data.</text>
</comment>
<evidence type="ECO:0000313" key="1">
    <source>
        <dbReference type="EMBL" id="MCG2420562.1"/>
    </source>
</evidence>